<evidence type="ECO:0000256" key="4">
    <source>
        <dbReference type="ARBA" id="ARBA00009667"/>
    </source>
</evidence>
<comment type="subcellular location">
    <subcellularLocation>
        <location evidence="2 9 11">Cytoplasm</location>
    </subcellularLocation>
</comment>
<comment type="pathway">
    <text evidence="3 9 11">Amino-acid biosynthesis; L-histidine biosynthesis; L-histidine from 5-phospho-alpha-D-ribose 1-diphosphate: step 4/9.</text>
</comment>
<dbReference type="GO" id="GO:0000162">
    <property type="term" value="P:L-tryptophan biosynthetic process"/>
    <property type="evidence" value="ECO:0007669"/>
    <property type="project" value="TreeGrafter"/>
</dbReference>
<dbReference type="Gene3D" id="3.20.20.70">
    <property type="entry name" value="Aldolase class I"/>
    <property type="match status" value="1"/>
</dbReference>
<dbReference type="CDD" id="cd04732">
    <property type="entry name" value="HisA"/>
    <property type="match status" value="1"/>
</dbReference>
<evidence type="ECO:0000256" key="3">
    <source>
        <dbReference type="ARBA" id="ARBA00005133"/>
    </source>
</evidence>
<evidence type="ECO:0000313" key="12">
    <source>
        <dbReference type="EMBL" id="SNZ09403.1"/>
    </source>
</evidence>
<organism evidence="12 13">
    <name type="scientific">Persephonella hydrogeniphila</name>
    <dbReference type="NCBI Taxonomy" id="198703"/>
    <lineage>
        <taxon>Bacteria</taxon>
        <taxon>Pseudomonadati</taxon>
        <taxon>Aquificota</taxon>
        <taxon>Aquificia</taxon>
        <taxon>Aquificales</taxon>
        <taxon>Hydrogenothermaceae</taxon>
        <taxon>Persephonella</taxon>
    </lineage>
</organism>
<feature type="active site" description="Proton donor" evidence="9">
    <location>
        <position position="133"/>
    </location>
</feature>
<evidence type="ECO:0000256" key="1">
    <source>
        <dbReference type="ARBA" id="ARBA00000901"/>
    </source>
</evidence>
<dbReference type="GO" id="GO:0000105">
    <property type="term" value="P:L-histidine biosynthetic process"/>
    <property type="evidence" value="ECO:0007669"/>
    <property type="project" value="UniProtKB-UniRule"/>
</dbReference>
<sequence>MGLKSFIIPAVDIKDGKAVRLFKGDPDAVTVYGDNPVEIAKQWEEKGAKHLHIVDLDGAFEGKPKNYKIVQQIVKEISIPVEFGGGLRSFEAVKAMINIGVERVVIGSLAYQNEKEFLKIVNAFPEKVIVGIDAKDGKVAIKGWLEKTEFTPLEFAKRFDELDIWGFLYTDVNRDGAMVGPNVEGTKYLAQNLKHPVIASGGVGSIEDVKKLYQLKEFGVYGVVVGKALYEGKIKLEELED</sequence>
<dbReference type="NCBIfam" id="NF010112">
    <property type="entry name" value="PRK13585.1"/>
    <property type="match status" value="1"/>
</dbReference>
<dbReference type="PANTHER" id="PTHR43090">
    <property type="entry name" value="1-(5-PHOSPHORIBOSYL)-5-[(5-PHOSPHORIBOSYLAMINO)METHYLIDENEAMINO] IMIDAZOLE-4-CARBOXAMIDE ISOMERASE"/>
    <property type="match status" value="1"/>
</dbReference>
<evidence type="ECO:0000256" key="11">
    <source>
        <dbReference type="RuleBase" id="RU003658"/>
    </source>
</evidence>
<dbReference type="InterPro" id="IPR006063">
    <property type="entry name" value="HisA_bact_arch"/>
</dbReference>
<evidence type="ECO:0000256" key="8">
    <source>
        <dbReference type="ARBA" id="ARBA00023235"/>
    </source>
</evidence>
<keyword evidence="6 9" id="KW-0028">Amino-acid biosynthesis</keyword>
<dbReference type="Proteomes" id="UP000219036">
    <property type="component" value="Unassembled WGS sequence"/>
</dbReference>
<dbReference type="RefSeq" id="WP_097000679.1">
    <property type="nucleotide sequence ID" value="NZ_OBEI01000007.1"/>
</dbReference>
<dbReference type="InterPro" id="IPR023016">
    <property type="entry name" value="HisA/PriA"/>
</dbReference>
<evidence type="ECO:0000256" key="5">
    <source>
        <dbReference type="ARBA" id="ARBA00022490"/>
    </source>
</evidence>
<dbReference type="InterPro" id="IPR044524">
    <property type="entry name" value="Isoase_HisA-like"/>
</dbReference>
<proteinExistence type="inferred from homology"/>
<dbReference type="GO" id="GO:0005737">
    <property type="term" value="C:cytoplasm"/>
    <property type="evidence" value="ECO:0007669"/>
    <property type="project" value="UniProtKB-SubCell"/>
</dbReference>
<dbReference type="PANTHER" id="PTHR43090:SF2">
    <property type="entry name" value="1-(5-PHOSPHORIBOSYL)-5-[(5-PHOSPHORIBOSYLAMINO)METHYLIDENEAMINO] IMIDAZOLE-4-CARBOXAMIDE ISOMERASE"/>
    <property type="match status" value="1"/>
</dbReference>
<comment type="similarity">
    <text evidence="4 9 10">Belongs to the HisA/HisF family.</text>
</comment>
<accession>A0A285NKE1</accession>
<dbReference type="InterPro" id="IPR013785">
    <property type="entry name" value="Aldolase_TIM"/>
</dbReference>
<dbReference type="InterPro" id="IPR006062">
    <property type="entry name" value="His_biosynth"/>
</dbReference>
<dbReference type="AlphaFoldDB" id="A0A285NKE1"/>
<dbReference type="EC" id="5.3.1.16" evidence="9 11"/>
<keyword evidence="13" id="KW-1185">Reference proteome</keyword>
<feature type="active site" description="Proton acceptor" evidence="9">
    <location>
        <position position="12"/>
    </location>
</feature>
<evidence type="ECO:0000313" key="13">
    <source>
        <dbReference type="Proteomes" id="UP000219036"/>
    </source>
</evidence>
<name>A0A285NKE1_9AQUI</name>
<evidence type="ECO:0000256" key="6">
    <source>
        <dbReference type="ARBA" id="ARBA00022605"/>
    </source>
</evidence>
<reference evidence="13" key="1">
    <citation type="submission" date="2017-09" db="EMBL/GenBank/DDBJ databases">
        <authorList>
            <person name="Varghese N."/>
            <person name="Submissions S."/>
        </authorList>
    </citation>
    <scope>NUCLEOTIDE SEQUENCE [LARGE SCALE GENOMIC DNA]</scope>
    <source>
        <strain evidence="13">DSM 15103</strain>
    </source>
</reference>
<dbReference type="EMBL" id="OBEI01000007">
    <property type="protein sequence ID" value="SNZ09403.1"/>
    <property type="molecule type" value="Genomic_DNA"/>
</dbReference>
<dbReference type="OrthoDB" id="9781903at2"/>
<dbReference type="InterPro" id="IPR011060">
    <property type="entry name" value="RibuloseP-bd_barrel"/>
</dbReference>
<comment type="catalytic activity">
    <reaction evidence="1 9 11">
        <text>1-(5-phospho-beta-D-ribosyl)-5-[(5-phospho-beta-D-ribosylamino)methylideneamino]imidazole-4-carboxamide = 5-[(5-phospho-1-deoxy-D-ribulos-1-ylimino)methylamino]-1-(5-phospho-beta-D-ribosyl)imidazole-4-carboxamide</text>
        <dbReference type="Rhea" id="RHEA:15469"/>
        <dbReference type="ChEBI" id="CHEBI:58435"/>
        <dbReference type="ChEBI" id="CHEBI:58525"/>
        <dbReference type="EC" id="5.3.1.16"/>
    </reaction>
</comment>
<keyword evidence="5 9" id="KW-0963">Cytoplasm</keyword>
<dbReference type="SUPFAM" id="SSF51366">
    <property type="entry name" value="Ribulose-phoshate binding barrel"/>
    <property type="match status" value="1"/>
</dbReference>
<evidence type="ECO:0000256" key="7">
    <source>
        <dbReference type="ARBA" id="ARBA00023102"/>
    </source>
</evidence>
<protein>
    <recommendedName>
        <fullName evidence="9 11">1-(5-phosphoribosyl)-5-[(5-phosphoribosylamino)methylideneamino] imidazole-4-carboxamide isomerase</fullName>
        <ecNumber evidence="9 11">5.3.1.16</ecNumber>
    </recommendedName>
    <alternativeName>
        <fullName evidence="9">Phosphoribosylformimino-5-aminoimidazole carboxamide ribotide isomerase</fullName>
    </alternativeName>
</protein>
<keyword evidence="8 9" id="KW-0413">Isomerase</keyword>
<dbReference type="HAMAP" id="MF_01014">
    <property type="entry name" value="HisA"/>
    <property type="match status" value="1"/>
</dbReference>
<dbReference type="Pfam" id="PF00977">
    <property type="entry name" value="His_biosynth"/>
    <property type="match status" value="1"/>
</dbReference>
<gene>
    <name evidence="9" type="primary">hisA</name>
    <name evidence="12" type="ORF">SAMN06265182_1513</name>
</gene>
<dbReference type="NCBIfam" id="TIGR00007">
    <property type="entry name" value="1-(5-phosphoribosyl)-5-[(5-phosphoribosylamino)methylideneamino]imidazole-4-carboxamide isomerase"/>
    <property type="match status" value="1"/>
</dbReference>
<dbReference type="GO" id="GO:0003949">
    <property type="term" value="F:1-(5-phosphoribosyl)-5-[(5-phosphoribosylamino)methylideneamino]imidazole-4-carboxamide isomerase activity"/>
    <property type="evidence" value="ECO:0007669"/>
    <property type="project" value="UniProtKB-UniRule"/>
</dbReference>
<keyword evidence="7 9" id="KW-0368">Histidine biosynthesis</keyword>
<evidence type="ECO:0000256" key="9">
    <source>
        <dbReference type="HAMAP-Rule" id="MF_01014"/>
    </source>
</evidence>
<dbReference type="UniPathway" id="UPA00031">
    <property type="reaction ID" value="UER00009"/>
</dbReference>
<evidence type="ECO:0000256" key="2">
    <source>
        <dbReference type="ARBA" id="ARBA00004496"/>
    </source>
</evidence>
<evidence type="ECO:0000256" key="10">
    <source>
        <dbReference type="RuleBase" id="RU003657"/>
    </source>
</evidence>
<dbReference type="FunFam" id="3.20.20.70:FF:000009">
    <property type="entry name" value="1-(5-phosphoribosyl)-5-[(5-phosphoribosylamino)methylideneamino] imidazole-4-carboxamide isomerase"/>
    <property type="match status" value="1"/>
</dbReference>